<keyword evidence="3" id="KW-1185">Reference proteome</keyword>
<accession>A0A7J0D8N4</accession>
<proteinExistence type="predicted"/>
<sequence length="337" mass="38553">MSIPMDQVLINCLVYISTYWVRLKIPRNQQQLPQHYPDDAVRCIRVTKLATPTFALIHVLQYQWLAFLAFADDHILAVENLIVTLFPPSTHLFDKIDEFVCVAETLPGKFDDAVNKCPAVIHQVPFLDWALVCLISWLNFWISILTLWGSNNNTREKEITVDINCNNQAKEPELEQNVYSDFESSSHIQRENVEKSTLQDEIETVNHERHPTDTPCENVEIKSPISDSSENETNTIQTTVKLDVVKCNYKEMLEKGKKDLKCSYKEMLEKGKKAKENTEKKEDGFKKASPKAVMRGIKATEGNKKDENGSNESIGEEDSILELFDSSWHMKSEKGGK</sequence>
<dbReference type="PANTHER" id="PTHR37710">
    <property type="entry name" value="TRANSMEMBRANE PROTEIN"/>
    <property type="match status" value="1"/>
</dbReference>
<gene>
    <name evidence="2" type="ORF">Acr_00g0008590</name>
</gene>
<dbReference type="AlphaFoldDB" id="A0A7J0D8N4"/>
<feature type="region of interest" description="Disordered" evidence="1">
    <location>
        <begin position="270"/>
        <end position="320"/>
    </location>
</feature>
<dbReference type="OrthoDB" id="1939616at2759"/>
<name>A0A7J0D8N4_9ERIC</name>
<organism evidence="2 3">
    <name type="scientific">Actinidia rufa</name>
    <dbReference type="NCBI Taxonomy" id="165716"/>
    <lineage>
        <taxon>Eukaryota</taxon>
        <taxon>Viridiplantae</taxon>
        <taxon>Streptophyta</taxon>
        <taxon>Embryophyta</taxon>
        <taxon>Tracheophyta</taxon>
        <taxon>Spermatophyta</taxon>
        <taxon>Magnoliopsida</taxon>
        <taxon>eudicotyledons</taxon>
        <taxon>Gunneridae</taxon>
        <taxon>Pentapetalae</taxon>
        <taxon>asterids</taxon>
        <taxon>Ericales</taxon>
        <taxon>Actinidiaceae</taxon>
        <taxon>Actinidia</taxon>
    </lineage>
</organism>
<reference evidence="3" key="1">
    <citation type="submission" date="2019-07" db="EMBL/GenBank/DDBJ databases">
        <title>De Novo Assembly of kiwifruit Actinidia rufa.</title>
        <authorList>
            <person name="Sugita-Konishi S."/>
            <person name="Sato K."/>
            <person name="Mori E."/>
            <person name="Abe Y."/>
            <person name="Kisaki G."/>
            <person name="Hamano K."/>
            <person name="Suezawa K."/>
            <person name="Otani M."/>
            <person name="Fukuda T."/>
            <person name="Manabe T."/>
            <person name="Gomi K."/>
            <person name="Tabuchi M."/>
            <person name="Akimitsu K."/>
            <person name="Kataoka I."/>
        </authorList>
    </citation>
    <scope>NUCLEOTIDE SEQUENCE [LARGE SCALE GENOMIC DNA]</scope>
    <source>
        <strain evidence="3">cv. Fuchu</strain>
    </source>
</reference>
<evidence type="ECO:0000256" key="1">
    <source>
        <dbReference type="SAM" id="MobiDB-lite"/>
    </source>
</evidence>
<feature type="compositionally biased region" description="Basic and acidic residues" evidence="1">
    <location>
        <begin position="270"/>
        <end position="286"/>
    </location>
</feature>
<dbReference type="PANTHER" id="PTHR37710:SF1">
    <property type="entry name" value="TRANSMEMBRANE PROTEIN"/>
    <property type="match status" value="1"/>
</dbReference>
<dbReference type="EMBL" id="BJWL01000101">
    <property type="protein sequence ID" value="GFS29808.1"/>
    <property type="molecule type" value="Genomic_DNA"/>
</dbReference>
<evidence type="ECO:0000313" key="2">
    <source>
        <dbReference type="EMBL" id="GFS29808.1"/>
    </source>
</evidence>
<comment type="caution">
    <text evidence="2">The sequence shown here is derived from an EMBL/GenBank/DDBJ whole genome shotgun (WGS) entry which is preliminary data.</text>
</comment>
<protein>
    <submittedName>
        <fullName evidence="2">Uncharacterized protein</fullName>
    </submittedName>
</protein>
<evidence type="ECO:0000313" key="3">
    <source>
        <dbReference type="Proteomes" id="UP000585474"/>
    </source>
</evidence>
<dbReference type="Proteomes" id="UP000585474">
    <property type="component" value="Unassembled WGS sequence"/>
</dbReference>